<evidence type="ECO:0000256" key="1">
    <source>
        <dbReference type="NCBIfam" id="TIGR00697"/>
    </source>
</evidence>
<reference evidence="3 4" key="1">
    <citation type="submission" date="2019-10" db="EMBL/GenBank/DDBJ databases">
        <title>Complete genome sequence of Vibrio sp. strain THAF100, isolated from non-filtered water from the water column of tank 6 of a marine aquarium containing stony-coral fragments. Water maintained at 26 degree C.</title>
        <authorList>
            <person name="Ruckert C."/>
            <person name="Franco A."/>
            <person name="Kalinowski J."/>
            <person name="Glaeser S."/>
        </authorList>
    </citation>
    <scope>NUCLEOTIDE SEQUENCE [LARGE SCALE GENOMIC DNA]</scope>
    <source>
        <strain evidence="3 4">THAF100</strain>
    </source>
</reference>
<feature type="transmembrane region" description="Helical" evidence="2">
    <location>
        <begin position="63"/>
        <end position="84"/>
    </location>
</feature>
<feature type="transmembrane region" description="Helical" evidence="2">
    <location>
        <begin position="37"/>
        <end position="56"/>
    </location>
</feature>
<dbReference type="PANTHER" id="PTHR34300:SF2">
    <property type="entry name" value="QUEUOSINE PRECURSOR TRANSPORTER-RELATED"/>
    <property type="match status" value="1"/>
</dbReference>
<proteinExistence type="predicted"/>
<gene>
    <name evidence="3" type="ORF">FIV01_08475</name>
</gene>
<dbReference type="KEGG" id="vaq:FIV01_08475"/>
<dbReference type="Pfam" id="PF02592">
    <property type="entry name" value="Vut_1"/>
    <property type="match status" value="1"/>
</dbReference>
<protein>
    <recommendedName>
        <fullName evidence="1">Queuosine precursor transporter</fullName>
    </recommendedName>
</protein>
<name>A0A5P9CKC3_9VIBR</name>
<evidence type="ECO:0000313" key="3">
    <source>
        <dbReference type="EMBL" id="QFT26461.1"/>
    </source>
</evidence>
<feature type="transmembrane region" description="Helical" evidence="2">
    <location>
        <begin position="142"/>
        <end position="163"/>
    </location>
</feature>
<dbReference type="NCBIfam" id="TIGR00697">
    <property type="entry name" value="queuosine precursor transporter"/>
    <property type="match status" value="1"/>
</dbReference>
<keyword evidence="2" id="KW-1133">Transmembrane helix</keyword>
<dbReference type="OrthoDB" id="5867539at2"/>
<accession>A0A5P9CKC3</accession>
<dbReference type="PANTHER" id="PTHR34300">
    <property type="entry name" value="QUEUOSINE PRECURSOR TRANSPORTER-RELATED"/>
    <property type="match status" value="1"/>
</dbReference>
<keyword evidence="2" id="KW-0812">Transmembrane</keyword>
<feature type="transmembrane region" description="Helical" evidence="2">
    <location>
        <begin position="109"/>
        <end position="130"/>
    </location>
</feature>
<sequence>MRVIETSTVIATLGLFCFLTASNLASPKAIQALGVHLTAGFFTYPFVYFFSSIIIATRSPKTYFRCIALAYLGYLAFISMMYLASITPESNPDSNYSQSFNLIYSLSNYRIYLASLCAYFVSTFMFGVIFSSLKINSISIRISISTIIVSLVDVKLFLALAYLGVKNNDLLLSIMFWSSITKLVAQLVLLPPAIFIINTIRDRDECCF</sequence>
<dbReference type="Proteomes" id="UP000326936">
    <property type="component" value="Chromosome"/>
</dbReference>
<keyword evidence="4" id="KW-1185">Reference proteome</keyword>
<dbReference type="InterPro" id="IPR003744">
    <property type="entry name" value="YhhQ"/>
</dbReference>
<keyword evidence="2" id="KW-0472">Membrane</keyword>
<evidence type="ECO:0000313" key="4">
    <source>
        <dbReference type="Proteomes" id="UP000326936"/>
    </source>
</evidence>
<feature type="transmembrane region" description="Helical" evidence="2">
    <location>
        <begin position="183"/>
        <end position="200"/>
    </location>
</feature>
<organism evidence="3 4">
    <name type="scientific">Vibrio aquimaris</name>
    <dbReference type="NCBI Taxonomy" id="2587862"/>
    <lineage>
        <taxon>Bacteria</taxon>
        <taxon>Pseudomonadati</taxon>
        <taxon>Pseudomonadota</taxon>
        <taxon>Gammaproteobacteria</taxon>
        <taxon>Vibrionales</taxon>
        <taxon>Vibrionaceae</taxon>
        <taxon>Vibrio</taxon>
    </lineage>
</organism>
<dbReference type="AlphaFoldDB" id="A0A5P9CKC3"/>
<evidence type="ECO:0000256" key="2">
    <source>
        <dbReference type="SAM" id="Phobius"/>
    </source>
</evidence>
<dbReference type="EMBL" id="CP045350">
    <property type="protein sequence ID" value="QFT26461.1"/>
    <property type="molecule type" value="Genomic_DNA"/>
</dbReference>